<evidence type="ECO:0000313" key="2">
    <source>
        <dbReference type="Proteomes" id="UP001139981"/>
    </source>
</evidence>
<name>A0ACC1M848_9FUNG</name>
<proteinExistence type="predicted"/>
<reference evidence="1" key="1">
    <citation type="submission" date="2022-07" db="EMBL/GenBank/DDBJ databases">
        <title>Phylogenomic reconstructions and comparative analyses of Kickxellomycotina fungi.</title>
        <authorList>
            <person name="Reynolds N.K."/>
            <person name="Stajich J.E."/>
            <person name="Barry K."/>
            <person name="Grigoriev I.V."/>
            <person name="Crous P."/>
            <person name="Smith M.E."/>
        </authorList>
    </citation>
    <scope>NUCLEOTIDE SEQUENCE</scope>
    <source>
        <strain evidence="1">CBS 190363</strain>
    </source>
</reference>
<organism evidence="1 2">
    <name type="scientific">Coemansia aciculifera</name>
    <dbReference type="NCBI Taxonomy" id="417176"/>
    <lineage>
        <taxon>Eukaryota</taxon>
        <taxon>Fungi</taxon>
        <taxon>Fungi incertae sedis</taxon>
        <taxon>Zoopagomycota</taxon>
        <taxon>Kickxellomycotina</taxon>
        <taxon>Kickxellomycetes</taxon>
        <taxon>Kickxellales</taxon>
        <taxon>Kickxellaceae</taxon>
        <taxon>Coemansia</taxon>
    </lineage>
</organism>
<keyword evidence="2" id="KW-1185">Reference proteome</keyword>
<evidence type="ECO:0000313" key="1">
    <source>
        <dbReference type="EMBL" id="KAJ2899326.1"/>
    </source>
</evidence>
<comment type="caution">
    <text evidence="1">The sequence shown here is derived from an EMBL/GenBank/DDBJ whole genome shotgun (WGS) entry which is preliminary data.</text>
</comment>
<sequence>MNSILDRLSLKLENKGSVARDHLANERTYLAWIRTSLSLVTVGVAIRQLYRVAVDLKHGNDSLSAQTDAGTRESSHDDSLAGKVLGASFVSLGIVFVFVGLYRYFHSQFLMTKGKFPVSRFVVGACAVATFALLIGLLVSLFNEQQ</sequence>
<accession>A0ACC1M848</accession>
<protein>
    <submittedName>
        <fullName evidence="1">Uncharacterized protein</fullName>
    </submittedName>
</protein>
<gene>
    <name evidence="1" type="ORF">IWW38_001035</name>
</gene>
<dbReference type="EMBL" id="JANBVB010000030">
    <property type="protein sequence ID" value="KAJ2899326.1"/>
    <property type="molecule type" value="Genomic_DNA"/>
</dbReference>
<dbReference type="Proteomes" id="UP001139981">
    <property type="component" value="Unassembled WGS sequence"/>
</dbReference>